<evidence type="ECO:0000313" key="6">
    <source>
        <dbReference type="Proteomes" id="UP000555407"/>
    </source>
</evidence>
<dbReference type="RefSeq" id="WP_167203415.1">
    <property type="nucleotide sequence ID" value="NZ_JAASRO010000001.1"/>
</dbReference>
<dbReference type="Gene3D" id="3.90.220.20">
    <property type="entry name" value="DNA methylase specificity domains"/>
    <property type="match status" value="2"/>
</dbReference>
<dbReference type="Proteomes" id="UP000555407">
    <property type="component" value="Unassembled WGS sequence"/>
</dbReference>
<keyword evidence="3" id="KW-0238">DNA-binding</keyword>
<dbReference type="GO" id="GO:0009307">
    <property type="term" value="P:DNA restriction-modification system"/>
    <property type="evidence" value="ECO:0007669"/>
    <property type="project" value="UniProtKB-KW"/>
</dbReference>
<dbReference type="PANTHER" id="PTHR30408:SF12">
    <property type="entry name" value="TYPE I RESTRICTION ENZYME MJAVIII SPECIFICITY SUBUNIT"/>
    <property type="match status" value="1"/>
</dbReference>
<feature type="domain" description="Type I restriction modification DNA specificity" evidence="4">
    <location>
        <begin position="1"/>
        <end position="168"/>
    </location>
</feature>
<dbReference type="CDD" id="cd17268">
    <property type="entry name" value="RMtype1_S_Ara36733I_TRD1-CR1_like"/>
    <property type="match status" value="1"/>
</dbReference>
<dbReference type="AlphaFoldDB" id="A0A7X5V4T3"/>
<organism evidence="5 6">
    <name type="scientific">Kribbella shirazensis</name>
    <dbReference type="NCBI Taxonomy" id="1105143"/>
    <lineage>
        <taxon>Bacteria</taxon>
        <taxon>Bacillati</taxon>
        <taxon>Actinomycetota</taxon>
        <taxon>Actinomycetes</taxon>
        <taxon>Propionibacteriales</taxon>
        <taxon>Kribbellaceae</taxon>
        <taxon>Kribbella</taxon>
    </lineage>
</organism>
<dbReference type="InterPro" id="IPR044946">
    <property type="entry name" value="Restrct_endonuc_typeI_TRD_sf"/>
</dbReference>
<dbReference type="Pfam" id="PF01420">
    <property type="entry name" value="Methylase_S"/>
    <property type="match status" value="1"/>
</dbReference>
<keyword evidence="6" id="KW-1185">Reference proteome</keyword>
<evidence type="ECO:0000256" key="3">
    <source>
        <dbReference type="ARBA" id="ARBA00023125"/>
    </source>
</evidence>
<dbReference type="SUPFAM" id="SSF116734">
    <property type="entry name" value="DNA methylase specificity domain"/>
    <property type="match status" value="2"/>
</dbReference>
<comment type="caution">
    <text evidence="5">The sequence shown here is derived from an EMBL/GenBank/DDBJ whole genome shotgun (WGS) entry which is preliminary data.</text>
</comment>
<accession>A0A7X5V4T3</accession>
<sequence>MSDWAMVQLGEVIKLDIDAVPVSAGTSYDIFGVLNRGRGLLRREAVLGSEISYKTLNRLRPNQIVYSRLKAFEGAITVAPHGLGEIFASQEFPTFTCGERLLPEYFALVTTTKRLWAQLQGLSTGMGGRRERVKPGDFLTIELALPSLPEQRRIVDAMAAVDALVEALQREIVTGEAMRTPLVGSLVSEPESNGSIRSLNEVGSFIRGRRFTKNDYVDSGLGCIHYGQIHTDLGAITTEPLTYLPDSFRDRMRLAGYGDVVIAATSENTDDLGKATVWLGNGEVALHDDAYIFRHSLDPVFASYVFISPAFQAQKVQYAAGTKVTRISAENLGKIEVAIPGPDIQTKIGEAMRALDQDLEELVAELALLRAFRSALLTALLNQEVEIPESYEALLPEVL</sequence>
<evidence type="ECO:0000313" key="5">
    <source>
        <dbReference type="EMBL" id="NIK54624.1"/>
    </source>
</evidence>
<comment type="similarity">
    <text evidence="1">Belongs to the type-I restriction system S methylase family.</text>
</comment>
<dbReference type="GO" id="GO:0003677">
    <property type="term" value="F:DNA binding"/>
    <property type="evidence" value="ECO:0007669"/>
    <property type="project" value="UniProtKB-KW"/>
</dbReference>
<dbReference type="InterPro" id="IPR052021">
    <property type="entry name" value="Type-I_RS_S_subunit"/>
</dbReference>
<dbReference type="EMBL" id="JAASRO010000001">
    <property type="protein sequence ID" value="NIK54624.1"/>
    <property type="molecule type" value="Genomic_DNA"/>
</dbReference>
<protein>
    <recommendedName>
        <fullName evidence="4">Type I restriction modification DNA specificity domain-containing protein</fullName>
    </recommendedName>
</protein>
<evidence type="ECO:0000256" key="2">
    <source>
        <dbReference type="ARBA" id="ARBA00022747"/>
    </source>
</evidence>
<reference evidence="5 6" key="1">
    <citation type="submission" date="2020-03" db="EMBL/GenBank/DDBJ databases">
        <title>Sequencing the genomes of 1000 actinobacteria strains.</title>
        <authorList>
            <person name="Klenk H.-P."/>
        </authorList>
    </citation>
    <scope>NUCLEOTIDE SEQUENCE [LARGE SCALE GENOMIC DNA]</scope>
    <source>
        <strain evidence="5 6">DSM 45490</strain>
    </source>
</reference>
<keyword evidence="2" id="KW-0680">Restriction system</keyword>
<evidence type="ECO:0000259" key="4">
    <source>
        <dbReference type="Pfam" id="PF01420"/>
    </source>
</evidence>
<dbReference type="PANTHER" id="PTHR30408">
    <property type="entry name" value="TYPE-1 RESTRICTION ENZYME ECOKI SPECIFICITY PROTEIN"/>
    <property type="match status" value="1"/>
</dbReference>
<proteinExistence type="inferred from homology"/>
<gene>
    <name evidence="5" type="ORF">BJY22_000341</name>
</gene>
<evidence type="ECO:0000256" key="1">
    <source>
        <dbReference type="ARBA" id="ARBA00010923"/>
    </source>
</evidence>
<name>A0A7X5V4T3_9ACTN</name>
<dbReference type="InterPro" id="IPR000055">
    <property type="entry name" value="Restrct_endonuc_typeI_TRD"/>
</dbReference>